<name>A0A6P5A1P3_BRABE</name>
<proteinExistence type="predicted"/>
<feature type="compositionally biased region" description="Low complexity" evidence="1">
    <location>
        <begin position="39"/>
        <end position="77"/>
    </location>
</feature>
<organism evidence="2 3">
    <name type="scientific">Branchiostoma belcheri</name>
    <name type="common">Amphioxus</name>
    <dbReference type="NCBI Taxonomy" id="7741"/>
    <lineage>
        <taxon>Eukaryota</taxon>
        <taxon>Metazoa</taxon>
        <taxon>Chordata</taxon>
        <taxon>Cephalochordata</taxon>
        <taxon>Leptocardii</taxon>
        <taxon>Amphioxiformes</taxon>
        <taxon>Branchiostomatidae</taxon>
        <taxon>Branchiostoma</taxon>
    </lineage>
</organism>
<feature type="region of interest" description="Disordered" evidence="1">
    <location>
        <begin position="1"/>
        <end position="144"/>
    </location>
</feature>
<sequence length="484" mass="52182">MVLATSRLTTVTSTQLPPTQSSTMSLSPSPPSPSPSSPSSPSSSLSTTTLLSTTVTTTTTTRRSTTTTTKSTTTTTTKKQATKKKEDDDDNNDDDDKDDDENNDEKNDESKNAEPESEEPEVPLEEEEDIVAAAGIPGGAVGGMAVGGAAAAVVAKKMMKKDDEEDEDDNEDDDDDDDDDEDGNTDDVDDDVGPDVVDDAVQTSQTSLQKNYDNLPQDELIETINDLYFRPPSLVSESSSHSAADSTGHLEESDNSDDLEKNVGMPTSLRSLAALSATESTFQLKRSLSRLGGSSLLDECQPLLSKSSPFLNQESFFDGFMLPIPVSLSSPHIGADGQASDGGESILSQSLTFEQEGSPEKTSTPLLPVTDDIQFVDETESLLGNQEPDERQTSSPKLDGFFTPVVDEPVACEKMPPLIENLPQLCMPSLQDTEAPLFKEESPILHELLPDLNTYPKLPHNLKKDMPLNKDLPDEEDSWIPSSK</sequence>
<feature type="region of interest" description="Disordered" evidence="1">
    <location>
        <begin position="156"/>
        <end position="216"/>
    </location>
</feature>
<evidence type="ECO:0000256" key="1">
    <source>
        <dbReference type="SAM" id="MobiDB-lite"/>
    </source>
</evidence>
<feature type="compositionally biased region" description="Pro residues" evidence="1">
    <location>
        <begin position="28"/>
        <end position="38"/>
    </location>
</feature>
<dbReference type="AlphaFoldDB" id="A0A6P5A1P3"/>
<feature type="compositionally biased region" description="Acidic residues" evidence="1">
    <location>
        <begin position="115"/>
        <end position="130"/>
    </location>
</feature>
<feature type="compositionally biased region" description="Polar residues" evidence="1">
    <location>
        <begin position="202"/>
        <end position="214"/>
    </location>
</feature>
<feature type="compositionally biased region" description="Basic and acidic residues" evidence="1">
    <location>
        <begin position="462"/>
        <end position="472"/>
    </location>
</feature>
<feature type="compositionally biased region" description="Acidic residues" evidence="1">
    <location>
        <begin position="87"/>
        <end position="103"/>
    </location>
</feature>
<feature type="compositionally biased region" description="Low complexity" evidence="1">
    <location>
        <begin position="233"/>
        <end position="246"/>
    </location>
</feature>
<dbReference type="Proteomes" id="UP000515135">
    <property type="component" value="Unplaced"/>
</dbReference>
<gene>
    <name evidence="3" type="primary">LOC109487631</name>
</gene>
<evidence type="ECO:0000313" key="3">
    <source>
        <dbReference type="RefSeq" id="XP_019647195.1"/>
    </source>
</evidence>
<feature type="region of interest" description="Disordered" evidence="1">
    <location>
        <begin position="381"/>
        <end position="400"/>
    </location>
</feature>
<keyword evidence="2" id="KW-1185">Reference proteome</keyword>
<accession>A0A6P5A1P3</accession>
<feature type="compositionally biased region" description="Low complexity" evidence="1">
    <location>
        <begin position="8"/>
        <end position="27"/>
    </location>
</feature>
<dbReference type="RefSeq" id="XP_019647195.1">
    <property type="nucleotide sequence ID" value="XM_019791636.1"/>
</dbReference>
<feature type="compositionally biased region" description="Acidic residues" evidence="1">
    <location>
        <begin position="163"/>
        <end position="198"/>
    </location>
</feature>
<dbReference type="KEGG" id="bbel:109487631"/>
<feature type="region of interest" description="Disordered" evidence="1">
    <location>
        <begin position="232"/>
        <end position="265"/>
    </location>
</feature>
<protein>
    <submittedName>
        <fullName evidence="3">Endochitinase A-like</fullName>
    </submittedName>
</protein>
<evidence type="ECO:0000313" key="2">
    <source>
        <dbReference type="Proteomes" id="UP000515135"/>
    </source>
</evidence>
<feature type="compositionally biased region" description="Basic and acidic residues" evidence="1">
    <location>
        <begin position="104"/>
        <end position="114"/>
    </location>
</feature>
<dbReference type="GeneID" id="109487631"/>
<reference evidence="3" key="1">
    <citation type="submission" date="2025-08" db="UniProtKB">
        <authorList>
            <consortium name="RefSeq"/>
        </authorList>
    </citation>
    <scope>IDENTIFICATION</scope>
    <source>
        <tissue evidence="3">Gonad</tissue>
    </source>
</reference>
<feature type="region of interest" description="Disordered" evidence="1">
    <location>
        <begin position="457"/>
        <end position="484"/>
    </location>
</feature>